<dbReference type="GO" id="GO:0030330">
    <property type="term" value="P:DNA damage response, signal transduction by p53 class mediator"/>
    <property type="evidence" value="ECO:0007669"/>
    <property type="project" value="TreeGrafter"/>
</dbReference>
<dbReference type="SMR" id="A0A482X1F6"/>
<comment type="catalytic activity">
    <reaction evidence="1">
        <text>Thiol-dependent hydrolysis of ester, thioester, amide, peptide and isopeptide bonds formed by the C-terminal Gly of ubiquitin (a 76-residue protein attached to proteins as an intracellular targeting signal).</text>
        <dbReference type="EC" id="3.4.19.12"/>
    </reaction>
</comment>
<dbReference type="PROSITE" id="PS50235">
    <property type="entry name" value="USP_3"/>
    <property type="match status" value="1"/>
</dbReference>
<evidence type="ECO:0000256" key="1">
    <source>
        <dbReference type="ARBA" id="ARBA00000707"/>
    </source>
</evidence>
<reference evidence="10 11" key="1">
    <citation type="journal article" date="2017" name="Gigascience">
        <title>Genome sequence of the small brown planthopper, Laodelphax striatellus.</title>
        <authorList>
            <person name="Zhu J."/>
            <person name="Jiang F."/>
            <person name="Wang X."/>
            <person name="Yang P."/>
            <person name="Bao Y."/>
            <person name="Zhao W."/>
            <person name="Wang W."/>
            <person name="Lu H."/>
            <person name="Wang Q."/>
            <person name="Cui N."/>
            <person name="Li J."/>
            <person name="Chen X."/>
            <person name="Luo L."/>
            <person name="Yu J."/>
            <person name="Kang L."/>
            <person name="Cui F."/>
        </authorList>
    </citation>
    <scope>NUCLEOTIDE SEQUENCE [LARGE SCALE GENOMIC DNA]</scope>
    <source>
        <strain evidence="10">Lst14</strain>
    </source>
</reference>
<dbReference type="PANTHER" id="PTHR24006">
    <property type="entry name" value="UBIQUITIN CARBOXYL-TERMINAL HYDROLASE"/>
    <property type="match status" value="1"/>
</dbReference>
<dbReference type="Pfam" id="PF00443">
    <property type="entry name" value="UCH"/>
    <property type="match status" value="1"/>
</dbReference>
<evidence type="ECO:0000313" key="11">
    <source>
        <dbReference type="Proteomes" id="UP000291343"/>
    </source>
</evidence>
<dbReference type="AlphaFoldDB" id="A0A482X1F6"/>
<feature type="region of interest" description="Disordered" evidence="8">
    <location>
        <begin position="332"/>
        <end position="352"/>
    </location>
</feature>
<dbReference type="Gene3D" id="3.90.70.10">
    <property type="entry name" value="Cysteine proteinases"/>
    <property type="match status" value="1"/>
</dbReference>
<feature type="domain" description="USP" evidence="9">
    <location>
        <begin position="24"/>
        <end position="421"/>
    </location>
</feature>
<keyword evidence="11" id="KW-1185">Reference proteome</keyword>
<evidence type="ECO:0000256" key="3">
    <source>
        <dbReference type="ARBA" id="ARBA00012759"/>
    </source>
</evidence>
<dbReference type="SUPFAM" id="SSF54001">
    <property type="entry name" value="Cysteine proteinases"/>
    <property type="match status" value="1"/>
</dbReference>
<organism evidence="10 11">
    <name type="scientific">Laodelphax striatellus</name>
    <name type="common">Small brown planthopper</name>
    <name type="synonym">Delphax striatella</name>
    <dbReference type="NCBI Taxonomy" id="195883"/>
    <lineage>
        <taxon>Eukaryota</taxon>
        <taxon>Metazoa</taxon>
        <taxon>Ecdysozoa</taxon>
        <taxon>Arthropoda</taxon>
        <taxon>Hexapoda</taxon>
        <taxon>Insecta</taxon>
        <taxon>Pterygota</taxon>
        <taxon>Neoptera</taxon>
        <taxon>Paraneoptera</taxon>
        <taxon>Hemiptera</taxon>
        <taxon>Auchenorrhyncha</taxon>
        <taxon>Fulgoroidea</taxon>
        <taxon>Delphacidae</taxon>
        <taxon>Criomorphinae</taxon>
        <taxon>Laodelphax</taxon>
    </lineage>
</organism>
<dbReference type="GO" id="GO:0010506">
    <property type="term" value="P:regulation of autophagy"/>
    <property type="evidence" value="ECO:0007669"/>
    <property type="project" value="TreeGrafter"/>
</dbReference>
<keyword evidence="7" id="KW-0788">Thiol protease</keyword>
<keyword evidence="5" id="KW-0833">Ubl conjugation pathway</keyword>
<feature type="region of interest" description="Disordered" evidence="8">
    <location>
        <begin position="94"/>
        <end position="113"/>
    </location>
</feature>
<dbReference type="GO" id="GO:0016579">
    <property type="term" value="P:protein deubiquitination"/>
    <property type="evidence" value="ECO:0007669"/>
    <property type="project" value="InterPro"/>
</dbReference>
<dbReference type="PANTHER" id="PTHR24006:SF687">
    <property type="entry name" value="UBIQUITIN CARBOXYL-TERMINAL HYDROLASE 10"/>
    <property type="match status" value="1"/>
</dbReference>
<dbReference type="InterPro" id="IPR038765">
    <property type="entry name" value="Papain-like_cys_pep_sf"/>
</dbReference>
<dbReference type="GO" id="GO:0004843">
    <property type="term" value="F:cysteine-type deubiquitinase activity"/>
    <property type="evidence" value="ECO:0007669"/>
    <property type="project" value="UniProtKB-EC"/>
</dbReference>
<gene>
    <name evidence="10" type="ORF">LSTR_LSTR012149</name>
</gene>
<dbReference type="InterPro" id="IPR018200">
    <property type="entry name" value="USP_CS"/>
</dbReference>
<comment type="similarity">
    <text evidence="2">Belongs to the peptidase C19 family. USP10 subfamily.</text>
</comment>
<dbReference type="STRING" id="195883.A0A482X1F6"/>
<evidence type="ECO:0000256" key="7">
    <source>
        <dbReference type="ARBA" id="ARBA00022807"/>
    </source>
</evidence>
<feature type="compositionally biased region" description="Low complexity" evidence="8">
    <location>
        <begin position="337"/>
        <end position="346"/>
    </location>
</feature>
<protein>
    <recommendedName>
        <fullName evidence="3">ubiquitinyl hydrolase 1</fullName>
        <ecNumber evidence="3">3.4.19.12</ecNumber>
    </recommendedName>
</protein>
<evidence type="ECO:0000256" key="8">
    <source>
        <dbReference type="SAM" id="MobiDB-lite"/>
    </source>
</evidence>
<evidence type="ECO:0000256" key="5">
    <source>
        <dbReference type="ARBA" id="ARBA00022786"/>
    </source>
</evidence>
<accession>A0A482X1F6</accession>
<evidence type="ECO:0000256" key="4">
    <source>
        <dbReference type="ARBA" id="ARBA00022670"/>
    </source>
</evidence>
<dbReference type="InterPro" id="IPR028889">
    <property type="entry name" value="USP"/>
</dbReference>
<dbReference type="GO" id="GO:0006508">
    <property type="term" value="P:proteolysis"/>
    <property type="evidence" value="ECO:0007669"/>
    <property type="project" value="UniProtKB-KW"/>
</dbReference>
<dbReference type="GO" id="GO:0005634">
    <property type="term" value="C:nucleus"/>
    <property type="evidence" value="ECO:0007669"/>
    <property type="project" value="TreeGrafter"/>
</dbReference>
<keyword evidence="4" id="KW-0645">Protease</keyword>
<proteinExistence type="inferred from homology"/>
<dbReference type="FunFam" id="3.90.70.10:FF:000092">
    <property type="entry name" value="Ubiquitin carboxyl-terminal hydrolase"/>
    <property type="match status" value="1"/>
</dbReference>
<feature type="compositionally biased region" description="Basic and acidic residues" evidence="8">
    <location>
        <begin position="99"/>
        <end position="110"/>
    </location>
</feature>
<dbReference type="InterPro" id="IPR050164">
    <property type="entry name" value="Peptidase_C19"/>
</dbReference>
<dbReference type="InterPro" id="IPR001394">
    <property type="entry name" value="Peptidase_C19_UCH"/>
</dbReference>
<dbReference type="EMBL" id="QKKF02019733">
    <property type="protein sequence ID" value="RZF39695.1"/>
    <property type="molecule type" value="Genomic_DNA"/>
</dbReference>
<evidence type="ECO:0000256" key="2">
    <source>
        <dbReference type="ARBA" id="ARBA00005427"/>
    </source>
</evidence>
<sequence>MYCLCAEYLSTYKLDHRAALLKPRGLTNRSNYCYINATLQALLACPPLYNLLKKLPVPPRKSHSASKSKTPIIDSMVQFVNEFEEMVGGAPSLLKSRRDRQQAARDDKQQTETVAAGAAFEPTYVYRMMNTVIRNESAFPVEGRQEDAEEFLSCLLNGLNDEMVELLRLTDDNMSNGEVIATNGDNYHDQDSDNEWKEISKKKPTITRRTKLVSTPLSQIFQGQWRSRVVRQGASETDNIQPFFTFPLDIEKAHSVKEALEHITTRNMLEGFTCPKTNRTIEAYQQLYLEELPLVLLLHLKCFDYRLQTCSKIIKNVEFSIELKIEPKLMATTGKKNNNNNNTNNNRSPGSSMKEREYKLFAVVYHDGKEATKGHYVTDVYHVGYGTWLRYDDANVRAVSQNAVLTPRAPRVPYLLYYRRKDTIAPPPTNAKPQKTAANES</sequence>
<dbReference type="PROSITE" id="PS00973">
    <property type="entry name" value="USP_2"/>
    <property type="match status" value="1"/>
</dbReference>
<dbReference type="OrthoDB" id="429671at2759"/>
<keyword evidence="6" id="KW-0378">Hydrolase</keyword>
<name>A0A482X1F6_LAOST</name>
<dbReference type="InParanoid" id="A0A482X1F6"/>
<evidence type="ECO:0000259" key="9">
    <source>
        <dbReference type="PROSITE" id="PS50235"/>
    </source>
</evidence>
<dbReference type="GO" id="GO:0005829">
    <property type="term" value="C:cytosol"/>
    <property type="evidence" value="ECO:0007669"/>
    <property type="project" value="TreeGrafter"/>
</dbReference>
<evidence type="ECO:0000313" key="10">
    <source>
        <dbReference type="EMBL" id="RZF39695.1"/>
    </source>
</evidence>
<dbReference type="EC" id="3.4.19.12" evidence="3"/>
<dbReference type="Proteomes" id="UP000291343">
    <property type="component" value="Unassembled WGS sequence"/>
</dbReference>
<evidence type="ECO:0000256" key="6">
    <source>
        <dbReference type="ARBA" id="ARBA00022801"/>
    </source>
</evidence>
<dbReference type="CDD" id="cd02257">
    <property type="entry name" value="Peptidase_C19"/>
    <property type="match status" value="1"/>
</dbReference>
<comment type="caution">
    <text evidence="10">The sequence shown here is derived from an EMBL/GenBank/DDBJ whole genome shotgun (WGS) entry which is preliminary data.</text>
</comment>